<dbReference type="EMBL" id="RDSM01000002">
    <property type="protein sequence ID" value="RXH55629.1"/>
    <property type="molecule type" value="Genomic_DNA"/>
</dbReference>
<name>A0A4Q0T179_9BACT</name>
<evidence type="ECO:0000313" key="2">
    <source>
        <dbReference type="Proteomes" id="UP000289437"/>
    </source>
</evidence>
<protein>
    <submittedName>
        <fullName evidence="1">Nucleotidyltransferase</fullName>
    </submittedName>
</protein>
<dbReference type="AlphaFoldDB" id="A0A4Q0T179"/>
<dbReference type="Proteomes" id="UP000289437">
    <property type="component" value="Unassembled WGS sequence"/>
</dbReference>
<comment type="caution">
    <text evidence="1">The sequence shown here is derived from an EMBL/GenBank/DDBJ whole genome shotgun (WGS) entry which is preliminary data.</text>
</comment>
<reference evidence="1 2" key="1">
    <citation type="submission" date="2018-11" db="EMBL/GenBank/DDBJ databases">
        <authorList>
            <person name="Mardanov A.V."/>
            <person name="Ravin N.V."/>
            <person name="Dedysh S.N."/>
        </authorList>
    </citation>
    <scope>NUCLEOTIDE SEQUENCE [LARGE SCALE GENOMIC DNA]</scope>
    <source>
        <strain evidence="1 2">AF10</strain>
    </source>
</reference>
<reference evidence="2" key="2">
    <citation type="submission" date="2019-02" db="EMBL/GenBank/DDBJ databases">
        <title>Granulicella sibirica sp. nov., a psychrotolerant acidobacterium isolated from an organic soil layer in forested tundra, West Siberia.</title>
        <authorList>
            <person name="Oshkin I.Y."/>
            <person name="Kulichevskaya I.S."/>
            <person name="Rijpstra W.I.C."/>
            <person name="Sinninghe Damste J.S."/>
            <person name="Rakitin A.L."/>
            <person name="Ravin N.V."/>
            <person name="Dedysh S.N."/>
        </authorList>
    </citation>
    <scope>NUCLEOTIDE SEQUENCE [LARGE SCALE GENOMIC DNA]</scope>
    <source>
        <strain evidence="2">AF10</strain>
    </source>
</reference>
<proteinExistence type="predicted"/>
<dbReference type="Gene3D" id="1.20.120.330">
    <property type="entry name" value="Nucleotidyltransferases domain 2"/>
    <property type="match status" value="1"/>
</dbReference>
<dbReference type="InterPro" id="IPR010235">
    <property type="entry name" value="HepT"/>
</dbReference>
<dbReference type="SUPFAM" id="SSF81593">
    <property type="entry name" value="Nucleotidyltransferase substrate binding subunit/domain"/>
    <property type="match status" value="1"/>
</dbReference>
<evidence type="ECO:0000313" key="1">
    <source>
        <dbReference type="EMBL" id="RXH55629.1"/>
    </source>
</evidence>
<dbReference type="GO" id="GO:0016740">
    <property type="term" value="F:transferase activity"/>
    <property type="evidence" value="ECO:0007669"/>
    <property type="project" value="UniProtKB-KW"/>
</dbReference>
<dbReference type="RefSeq" id="WP_128913250.1">
    <property type="nucleotide sequence ID" value="NZ_RDSM01000002.1"/>
</dbReference>
<keyword evidence="2" id="KW-1185">Reference proteome</keyword>
<dbReference type="OrthoDB" id="9810452at2"/>
<sequence>MNEVSYKPLGQAIERLRRSLLLFTEHRDDELMISMRDSVLLSFQFTYGLCRTMMERFLVEDAVDAQEVQEMSLGMIVPTANERGVLRADWAMWSEFRDARNQLAHVYSEPVAEMIMGKVPRFLEEASYR</sequence>
<dbReference type="Pfam" id="PF08780">
    <property type="entry name" value="NTase_sub_bind"/>
    <property type="match status" value="1"/>
</dbReference>
<gene>
    <name evidence="1" type="ORF">GRAN_2486</name>
</gene>
<accession>A0A4Q0T179</accession>
<keyword evidence="1" id="KW-0808">Transferase</keyword>
<organism evidence="1 2">
    <name type="scientific">Granulicella sibirica</name>
    <dbReference type="NCBI Taxonomy" id="2479048"/>
    <lineage>
        <taxon>Bacteria</taxon>
        <taxon>Pseudomonadati</taxon>
        <taxon>Acidobacteriota</taxon>
        <taxon>Terriglobia</taxon>
        <taxon>Terriglobales</taxon>
        <taxon>Acidobacteriaceae</taxon>
        <taxon>Granulicella</taxon>
    </lineage>
</organism>